<evidence type="ECO:0000256" key="1">
    <source>
        <dbReference type="SAM" id="MobiDB-lite"/>
    </source>
</evidence>
<gene>
    <name evidence="3" type="ORF">IW248_001607</name>
</gene>
<name>A0ABS0JE28_9ACTN</name>
<evidence type="ECO:0000313" key="3">
    <source>
        <dbReference type="EMBL" id="MBG6065320.1"/>
    </source>
</evidence>
<accession>A0ABS0JE28</accession>
<evidence type="ECO:0000256" key="2">
    <source>
        <dbReference type="SAM" id="Phobius"/>
    </source>
</evidence>
<evidence type="ECO:0000313" key="4">
    <source>
        <dbReference type="Proteomes" id="UP000614915"/>
    </source>
</evidence>
<protein>
    <recommendedName>
        <fullName evidence="5">Pentapeptide repeat-containing protein</fullName>
    </recommendedName>
</protein>
<reference evidence="3 4" key="1">
    <citation type="submission" date="2020-11" db="EMBL/GenBank/DDBJ databases">
        <title>Sequencing the genomes of 1000 actinobacteria strains.</title>
        <authorList>
            <person name="Klenk H.-P."/>
        </authorList>
    </citation>
    <scope>NUCLEOTIDE SEQUENCE [LARGE SCALE GENOMIC DNA]</scope>
    <source>
        <strain evidence="3 4">DSM 101692</strain>
    </source>
</reference>
<sequence>MADVSKEPPRQGAAKWINGIAREIAEVSRPDSHTSLWRILPVAAGASIILVITLIVLLWIVVAILSGLNAPDPQAVSRLLTAAISMTALIGASLGAVYAFRKQLLAEREGVRAEQQVYSERFVKAAELLAHERPSARLAGLHSLTSLADDWRQGRQSCASAIASYLRLPPPDDAGEREVRRTAWKSVHDRLMDPSATNSWHREELDFSGGTYQFVDLDSAMLHNTRVLFRDCIFKDGELRLTGVGLVGGRIDFTGSSFVNMKIFMVGMRLEDNSHIYLDDTKITDSDFYPVAVNIAGGSSMRVRSAEVHDSNFKFDADDLMSYMFQGRDSVIAGEVDFSESKLTNVSIRMHAYTLAAGRLFFSGAVTDNFRLSPPGTMEGHVYVNLDVKAMGPTEIRIGPGQIDGGDLRIRPLEGVPATLDVDFVNYQVLGGEVMVQTRQNVWKSFRFDHIGEIVGNLNFNLSFPPGVEVDVDLDPEDMYSARRARRRQQARREVGPPAGDDGGAVGTSGAAAVE</sequence>
<dbReference type="EMBL" id="JADOTX010000001">
    <property type="protein sequence ID" value="MBG6065320.1"/>
    <property type="molecule type" value="Genomic_DNA"/>
</dbReference>
<organism evidence="3 4">
    <name type="scientific">Micromonospora ureilytica</name>
    <dbReference type="NCBI Taxonomy" id="709868"/>
    <lineage>
        <taxon>Bacteria</taxon>
        <taxon>Bacillati</taxon>
        <taxon>Actinomycetota</taxon>
        <taxon>Actinomycetes</taxon>
        <taxon>Micromonosporales</taxon>
        <taxon>Micromonosporaceae</taxon>
        <taxon>Micromonospora</taxon>
    </lineage>
</organism>
<keyword evidence="2" id="KW-0812">Transmembrane</keyword>
<proteinExistence type="predicted"/>
<feature type="transmembrane region" description="Helical" evidence="2">
    <location>
        <begin position="39"/>
        <end position="67"/>
    </location>
</feature>
<dbReference type="RefSeq" id="WP_196926374.1">
    <property type="nucleotide sequence ID" value="NZ_JADOTX010000001.1"/>
</dbReference>
<keyword evidence="2" id="KW-1133">Transmembrane helix</keyword>
<feature type="region of interest" description="Disordered" evidence="1">
    <location>
        <begin position="481"/>
        <end position="515"/>
    </location>
</feature>
<comment type="caution">
    <text evidence="3">The sequence shown here is derived from an EMBL/GenBank/DDBJ whole genome shotgun (WGS) entry which is preliminary data.</text>
</comment>
<feature type="transmembrane region" description="Helical" evidence="2">
    <location>
        <begin position="79"/>
        <end position="100"/>
    </location>
</feature>
<keyword evidence="2" id="KW-0472">Membrane</keyword>
<dbReference type="Proteomes" id="UP000614915">
    <property type="component" value="Unassembled WGS sequence"/>
</dbReference>
<keyword evidence="4" id="KW-1185">Reference proteome</keyword>
<evidence type="ECO:0008006" key="5">
    <source>
        <dbReference type="Google" id="ProtNLM"/>
    </source>
</evidence>